<dbReference type="Proteomes" id="UP000292274">
    <property type="component" value="Unassembled WGS sequence"/>
</dbReference>
<dbReference type="FunFam" id="3.30.420.10:FF:000045">
    <property type="entry name" value="3'-5' exonuclease DinG"/>
    <property type="match status" value="1"/>
</dbReference>
<dbReference type="OrthoDB" id="190275at2"/>
<keyword evidence="2" id="KW-0378">Hydrolase</keyword>
<evidence type="ECO:0000256" key="2">
    <source>
        <dbReference type="ARBA" id="ARBA00022801"/>
    </source>
</evidence>
<evidence type="ECO:0000313" key="6">
    <source>
        <dbReference type="Proteomes" id="UP000292274"/>
    </source>
</evidence>
<dbReference type="SUPFAM" id="SSF158682">
    <property type="entry name" value="TerB-like"/>
    <property type="match status" value="1"/>
</dbReference>
<gene>
    <name evidence="5" type="ORF">E0H26_27985</name>
</gene>
<name>A0A4R0G2A7_9ACTN</name>
<evidence type="ECO:0000259" key="4">
    <source>
        <dbReference type="SMART" id="SM00479"/>
    </source>
</evidence>
<dbReference type="EMBL" id="SJJR01000034">
    <property type="protein sequence ID" value="TCB89389.1"/>
    <property type="molecule type" value="Genomic_DNA"/>
</dbReference>
<comment type="caution">
    <text evidence="5">The sequence shown here is derived from an EMBL/GenBank/DDBJ whole genome shotgun (WGS) entry which is preliminary data.</text>
</comment>
<dbReference type="InterPro" id="IPR029024">
    <property type="entry name" value="TerB-like"/>
</dbReference>
<keyword evidence="1" id="KW-0540">Nuclease</keyword>
<evidence type="ECO:0000256" key="3">
    <source>
        <dbReference type="ARBA" id="ARBA00022839"/>
    </source>
</evidence>
<protein>
    <recommendedName>
        <fullName evidence="4">Exonuclease domain-containing protein</fullName>
    </recommendedName>
</protein>
<dbReference type="RefSeq" id="WP_131309322.1">
    <property type="nucleotide sequence ID" value="NZ_SJJR01000034.1"/>
</dbReference>
<dbReference type="GO" id="GO:0003676">
    <property type="term" value="F:nucleic acid binding"/>
    <property type="evidence" value="ECO:0007669"/>
    <property type="project" value="InterPro"/>
</dbReference>
<keyword evidence="3" id="KW-0269">Exonuclease</keyword>
<proteinExistence type="predicted"/>
<dbReference type="AlphaFoldDB" id="A0A4R0G2A7"/>
<dbReference type="Pfam" id="PF00929">
    <property type="entry name" value="RNase_T"/>
    <property type="match status" value="1"/>
</dbReference>
<dbReference type="SMART" id="SM00479">
    <property type="entry name" value="EXOIII"/>
    <property type="match status" value="1"/>
</dbReference>
<sequence>MYAVIDLETTGTRTSWHDRIVEVAVVHLDEYGRVTGEWCSLVNPERDLGPQLIHGITAAEARRAPRFEQVAGHVAGLVRGRVLAAHNLHFDASFLRAEYRRAGIQAPIDPAAGLCTMRLASHFLPSAGRSLYDCCRAAGLPPHRAHSALHDARAAAQLLVRYLASAGTPPPWESAITTAAKLPWPPIRAGSVVPVQRRTPGYREQHFLARLVDRLPRLHEPKGDAYLDLLDQALLDRHVSTTEADALVATAEDLGLARVDVEDLHRSYLAGLAEVAAEDGVVTAAERHDLIQVADLLGLSRSEVDNALQIAMADSSRQRRHRRDQWNLKPDDLVVFTGEMRPQRSEWEAEATAAGLRVGDRVTKKTRLLVAADPDSMSGKAEKARQYGIPIVHPTAYKQMLAGLEASDAGTLPDDKSVAGTR</sequence>
<evidence type="ECO:0000256" key="1">
    <source>
        <dbReference type="ARBA" id="ARBA00022722"/>
    </source>
</evidence>
<dbReference type="Gene3D" id="3.40.50.10190">
    <property type="entry name" value="BRCT domain"/>
    <property type="match status" value="1"/>
</dbReference>
<organism evidence="5 6">
    <name type="scientific">Micromonospora zingiberis</name>
    <dbReference type="NCBI Taxonomy" id="2053011"/>
    <lineage>
        <taxon>Bacteria</taxon>
        <taxon>Bacillati</taxon>
        <taxon>Actinomycetota</taxon>
        <taxon>Actinomycetes</taxon>
        <taxon>Micromonosporales</taxon>
        <taxon>Micromonosporaceae</taxon>
        <taxon>Micromonospora</taxon>
    </lineage>
</organism>
<dbReference type="SUPFAM" id="SSF52113">
    <property type="entry name" value="BRCT domain"/>
    <property type="match status" value="1"/>
</dbReference>
<dbReference type="InterPro" id="IPR013520">
    <property type="entry name" value="Ribonucl_H"/>
</dbReference>
<dbReference type="InterPro" id="IPR036397">
    <property type="entry name" value="RNaseH_sf"/>
</dbReference>
<reference evidence="5 6" key="1">
    <citation type="submission" date="2019-02" db="EMBL/GenBank/DDBJ databases">
        <title>Jishengella sp. nov., isolated from a root of Zingiber montanum.</title>
        <authorList>
            <person name="Kuncharoen N."/>
            <person name="Kudo T."/>
            <person name="Masahiro Y."/>
            <person name="Ohkuma M."/>
            <person name="Tanasupawat S."/>
        </authorList>
    </citation>
    <scope>NUCLEOTIDE SEQUENCE [LARGE SCALE GENOMIC DNA]</scope>
    <source>
        <strain evidence="5 6">PLAI 1-1</strain>
    </source>
</reference>
<dbReference type="InterPro" id="IPR012337">
    <property type="entry name" value="RNaseH-like_sf"/>
</dbReference>
<feature type="domain" description="Exonuclease" evidence="4">
    <location>
        <begin position="1"/>
        <end position="168"/>
    </location>
</feature>
<dbReference type="InterPro" id="IPR036420">
    <property type="entry name" value="BRCT_dom_sf"/>
</dbReference>
<dbReference type="SUPFAM" id="SSF53098">
    <property type="entry name" value="Ribonuclease H-like"/>
    <property type="match status" value="1"/>
</dbReference>
<dbReference type="PANTHER" id="PTHR30231:SF4">
    <property type="entry name" value="PROTEIN NEN2"/>
    <property type="match status" value="1"/>
</dbReference>
<dbReference type="InterPro" id="IPR001357">
    <property type="entry name" value="BRCT_dom"/>
</dbReference>
<dbReference type="GO" id="GO:0008408">
    <property type="term" value="F:3'-5' exonuclease activity"/>
    <property type="evidence" value="ECO:0007669"/>
    <property type="project" value="TreeGrafter"/>
</dbReference>
<dbReference type="Gene3D" id="3.30.420.10">
    <property type="entry name" value="Ribonuclease H-like superfamily/Ribonuclease H"/>
    <property type="match status" value="1"/>
</dbReference>
<dbReference type="GO" id="GO:0005829">
    <property type="term" value="C:cytosol"/>
    <property type="evidence" value="ECO:0007669"/>
    <property type="project" value="TreeGrafter"/>
</dbReference>
<dbReference type="CDD" id="cd06127">
    <property type="entry name" value="DEDDh"/>
    <property type="match status" value="1"/>
</dbReference>
<dbReference type="Pfam" id="PF00533">
    <property type="entry name" value="BRCT"/>
    <property type="match status" value="1"/>
</dbReference>
<keyword evidence="6" id="KW-1185">Reference proteome</keyword>
<accession>A0A4R0G2A7</accession>
<evidence type="ECO:0000313" key="5">
    <source>
        <dbReference type="EMBL" id="TCB89389.1"/>
    </source>
</evidence>
<dbReference type="PANTHER" id="PTHR30231">
    <property type="entry name" value="DNA POLYMERASE III SUBUNIT EPSILON"/>
    <property type="match status" value="1"/>
</dbReference>